<gene>
    <name evidence="2" type="ORF">NSA47_03275</name>
</gene>
<evidence type="ECO:0000313" key="2">
    <source>
        <dbReference type="EMBL" id="MCR1898010.1"/>
    </source>
</evidence>
<organism evidence="2 3">
    <name type="scientific">Irregularibacter muris</name>
    <dbReference type="NCBI Taxonomy" id="1796619"/>
    <lineage>
        <taxon>Bacteria</taxon>
        <taxon>Bacillati</taxon>
        <taxon>Bacillota</taxon>
        <taxon>Clostridia</taxon>
        <taxon>Eubacteriales</taxon>
        <taxon>Eubacteriaceae</taxon>
        <taxon>Irregularibacter</taxon>
    </lineage>
</organism>
<dbReference type="Gene3D" id="3.40.50.1400">
    <property type="match status" value="1"/>
</dbReference>
<reference evidence="2" key="1">
    <citation type="submission" date="2022-07" db="EMBL/GenBank/DDBJ databases">
        <title>Enhanced cultured diversity of the mouse gut microbiota enables custom-made synthetic communities.</title>
        <authorList>
            <person name="Afrizal A."/>
        </authorList>
    </citation>
    <scope>NUCLEOTIDE SEQUENCE</scope>
    <source>
        <strain evidence="2">DSM 28593</strain>
    </source>
</reference>
<dbReference type="Proteomes" id="UP001205748">
    <property type="component" value="Unassembled WGS sequence"/>
</dbReference>
<evidence type="ECO:0008006" key="4">
    <source>
        <dbReference type="Google" id="ProtNLM"/>
    </source>
</evidence>
<name>A0AAE3HEG7_9FIRM</name>
<sequence length="404" mass="47099">MIFKNTKSYLVHGILLGCFATSYMTSSVLMENKMLFVAIFLLFWAINRFKSIKDKKAFTKIMILGIFIGYFLNFLFLYGGQIDYQYSVEQQAEQEINENAAILVLPTYPKFYEPKTWKHIISNSPNYSKIQKKIFSPFILYKYKKIYKKAGLDPSTQIAKEFENTIKKSWKNNDGNLYIAYLNQKPLLEEQIIKAIQGGATNIGIINILLDQSDQWFQIQERVEKVRFYNYNAHVFYNNPFWEEEDLKQALVKKIEDATKEKKKSKVGVLLVGSGYTDRANINVKEADKQQIAFARDIKNHLMLRGYENKKTKMAFLNSNQYSIKRSMSEILDQGISELVVAPIYIPFDNLYSTIIIPEQVEKIEIPSSIKVNYVSGWNTHPDFMKAVYRKLDDIYNEKSPMTK</sequence>
<keyword evidence="1" id="KW-0472">Membrane</keyword>
<accession>A0AAE3HEG7</accession>
<dbReference type="AlphaFoldDB" id="A0AAE3HEG7"/>
<evidence type="ECO:0000256" key="1">
    <source>
        <dbReference type="SAM" id="Phobius"/>
    </source>
</evidence>
<feature type="transmembrane region" description="Helical" evidence="1">
    <location>
        <begin position="9"/>
        <end position="26"/>
    </location>
</feature>
<dbReference type="EMBL" id="JANKAS010000002">
    <property type="protein sequence ID" value="MCR1898010.1"/>
    <property type="molecule type" value="Genomic_DNA"/>
</dbReference>
<feature type="transmembrane region" description="Helical" evidence="1">
    <location>
        <begin position="32"/>
        <end position="49"/>
    </location>
</feature>
<protein>
    <recommendedName>
        <fullName evidence="4">Ferrochelatase</fullName>
    </recommendedName>
</protein>
<keyword evidence="3" id="KW-1185">Reference proteome</keyword>
<proteinExistence type="predicted"/>
<evidence type="ECO:0000313" key="3">
    <source>
        <dbReference type="Proteomes" id="UP001205748"/>
    </source>
</evidence>
<keyword evidence="1" id="KW-1133">Transmembrane helix</keyword>
<dbReference type="SUPFAM" id="SSF53800">
    <property type="entry name" value="Chelatase"/>
    <property type="match status" value="1"/>
</dbReference>
<comment type="caution">
    <text evidence="2">The sequence shown here is derived from an EMBL/GenBank/DDBJ whole genome shotgun (WGS) entry which is preliminary data.</text>
</comment>
<keyword evidence="1" id="KW-0812">Transmembrane</keyword>
<feature type="transmembrane region" description="Helical" evidence="1">
    <location>
        <begin position="61"/>
        <end position="80"/>
    </location>
</feature>
<dbReference type="RefSeq" id="WP_257529475.1">
    <property type="nucleotide sequence ID" value="NZ_JANKAS010000002.1"/>
</dbReference>
<dbReference type="PROSITE" id="PS51257">
    <property type="entry name" value="PROKAR_LIPOPROTEIN"/>
    <property type="match status" value="1"/>
</dbReference>